<gene>
    <name evidence="1" type="ORF">CA267_012510</name>
</gene>
<dbReference type="Proteomes" id="UP000219285">
    <property type="component" value="Chromosome"/>
</dbReference>
<dbReference type="PANTHER" id="PTHR12526">
    <property type="entry name" value="GLYCOSYLTRANSFERASE"/>
    <property type="match status" value="1"/>
</dbReference>
<dbReference type="GO" id="GO:0016740">
    <property type="term" value="F:transferase activity"/>
    <property type="evidence" value="ECO:0007669"/>
    <property type="project" value="UniProtKB-KW"/>
</dbReference>
<dbReference type="SUPFAM" id="SSF53756">
    <property type="entry name" value="UDP-Glycosyltransferase/glycogen phosphorylase"/>
    <property type="match status" value="1"/>
</dbReference>
<dbReference type="Gene3D" id="3.40.50.2000">
    <property type="entry name" value="Glycogen Phosphorylase B"/>
    <property type="match status" value="2"/>
</dbReference>
<organism evidence="1 2">
    <name type="scientific">Alteromonas pelagimontana</name>
    <dbReference type="NCBI Taxonomy" id="1858656"/>
    <lineage>
        <taxon>Bacteria</taxon>
        <taxon>Pseudomonadati</taxon>
        <taxon>Pseudomonadota</taxon>
        <taxon>Gammaproteobacteria</taxon>
        <taxon>Alteromonadales</taxon>
        <taxon>Alteromonadaceae</taxon>
        <taxon>Alteromonas/Salinimonas group</taxon>
        <taxon>Alteromonas</taxon>
    </lineage>
</organism>
<reference evidence="1 2" key="2">
    <citation type="submission" date="2020-04" db="EMBL/GenBank/DDBJ databases">
        <title>Complete genome sequence of Alteromonas pelagimontana 5.12T.</title>
        <authorList>
            <person name="Sinha R.K."/>
            <person name="Krishnan K.P."/>
            <person name="Kurian J.P."/>
        </authorList>
    </citation>
    <scope>NUCLEOTIDE SEQUENCE [LARGE SCALE GENOMIC DNA]</scope>
    <source>
        <strain evidence="1 2">5.12</strain>
    </source>
</reference>
<reference evidence="2" key="1">
    <citation type="submission" date="2014-12" db="EMBL/GenBank/DDBJ databases">
        <title>Complete genome sequence of a multi-drug resistant Klebsiella pneumoniae.</title>
        <authorList>
            <person name="Hua X."/>
            <person name="Chen Q."/>
            <person name="Li X."/>
            <person name="Feng Y."/>
            <person name="Ruan Z."/>
            <person name="Yu Y."/>
        </authorList>
    </citation>
    <scope>NUCLEOTIDE SEQUENCE [LARGE SCALE GENOMIC DNA]</scope>
    <source>
        <strain evidence="2">5.12</strain>
    </source>
</reference>
<dbReference type="EMBL" id="CP052766">
    <property type="protein sequence ID" value="QJR81537.1"/>
    <property type="molecule type" value="Genomic_DNA"/>
</dbReference>
<dbReference type="KEGG" id="apel:CA267_012510"/>
<evidence type="ECO:0000313" key="1">
    <source>
        <dbReference type="EMBL" id="QJR81537.1"/>
    </source>
</evidence>
<keyword evidence="2" id="KW-1185">Reference proteome</keyword>
<dbReference type="PANTHER" id="PTHR12526:SF637">
    <property type="entry name" value="GLYCOSYLTRANSFERASE EPSF-RELATED"/>
    <property type="match status" value="1"/>
</dbReference>
<protein>
    <submittedName>
        <fullName evidence="1">Glycosyltransferase family 4 protein</fullName>
    </submittedName>
</protein>
<dbReference type="RefSeq" id="WP_075610452.1">
    <property type="nucleotide sequence ID" value="NZ_CP052766.1"/>
</dbReference>
<proteinExistence type="predicted"/>
<accession>A0A6M4MEX0</accession>
<name>A0A6M4MEX0_9ALTE</name>
<evidence type="ECO:0000313" key="2">
    <source>
        <dbReference type="Proteomes" id="UP000219285"/>
    </source>
</evidence>
<dbReference type="AlphaFoldDB" id="A0A6M4MEX0"/>
<keyword evidence="1" id="KW-0808">Transferase</keyword>
<sequence length="389" mass="43782">MLLDVVTDKHFYRCAEGSIWTDEAFPYGFWCGYLSVFNQVNIVAPVYNVKCTRPGWLEVTGEKVSITAVPAGEGLEAFAMRLVKTCKILRQRKGIADKVIFRLPGFLSWLYQEMVKPALHQCGAEVTHDPVDVYAKDNSVGVWHPFLRKLHEGLLRQQCRQVCAISYATEHALQERYPPAAEAFHTHYSSIFLNNDEYHQRTQYPLHKPVRVLCISSLSHSYKGCDVMLAALRQLIDAGVTCHLTWIGGGQQVNRMQGAAVTLGLHTVADFVGNVSCEKKIRDAMDAADIFIMPSKKEKLPHALLGAMARSVICIASSVAGVNELLNEERIVERGSAQALSEAIQTCLRMSEKQRLDEAKQNFQRAQDFHYDLLQARRLAMFAQLRNAR</sequence>
<dbReference type="CDD" id="cd03801">
    <property type="entry name" value="GT4_PimA-like"/>
    <property type="match status" value="1"/>
</dbReference>
<dbReference type="Pfam" id="PF13692">
    <property type="entry name" value="Glyco_trans_1_4"/>
    <property type="match status" value="1"/>
</dbReference>